<dbReference type="EMBL" id="BLPG01000001">
    <property type="protein sequence ID" value="GFJ91771.1"/>
    <property type="molecule type" value="Genomic_DNA"/>
</dbReference>
<evidence type="ECO:0000313" key="1">
    <source>
        <dbReference type="EMBL" id="GFJ91771.1"/>
    </source>
</evidence>
<dbReference type="AlphaFoldDB" id="A0A6V8LAG2"/>
<evidence type="ECO:0000313" key="2">
    <source>
        <dbReference type="Proteomes" id="UP000482960"/>
    </source>
</evidence>
<dbReference type="Proteomes" id="UP000482960">
    <property type="component" value="Unassembled WGS sequence"/>
</dbReference>
<gene>
    <name evidence="1" type="ORF">Prum_054130</name>
</gene>
<protein>
    <submittedName>
        <fullName evidence="1">Uncharacterized protein</fullName>
    </submittedName>
</protein>
<organism evidence="1 2">
    <name type="scientific">Phytohabitans rumicis</name>
    <dbReference type="NCBI Taxonomy" id="1076125"/>
    <lineage>
        <taxon>Bacteria</taxon>
        <taxon>Bacillati</taxon>
        <taxon>Actinomycetota</taxon>
        <taxon>Actinomycetes</taxon>
        <taxon>Micromonosporales</taxon>
        <taxon>Micromonosporaceae</taxon>
    </lineage>
</organism>
<accession>A0A6V8LAG2</accession>
<comment type="caution">
    <text evidence="1">The sequence shown here is derived from an EMBL/GenBank/DDBJ whole genome shotgun (WGS) entry which is preliminary data.</text>
</comment>
<reference evidence="1 2" key="1">
    <citation type="submission" date="2020-03" db="EMBL/GenBank/DDBJ databases">
        <title>Whole genome shotgun sequence of Phytohabitans rumicis NBRC 108638.</title>
        <authorList>
            <person name="Komaki H."/>
            <person name="Tamura T."/>
        </authorList>
    </citation>
    <scope>NUCLEOTIDE SEQUENCE [LARGE SCALE GENOMIC DNA]</scope>
    <source>
        <strain evidence="1 2">NBRC 108638</strain>
    </source>
</reference>
<name>A0A6V8LAG2_9ACTN</name>
<proteinExistence type="predicted"/>
<reference evidence="1 2" key="2">
    <citation type="submission" date="2020-03" db="EMBL/GenBank/DDBJ databases">
        <authorList>
            <person name="Ichikawa N."/>
            <person name="Kimura A."/>
            <person name="Kitahashi Y."/>
            <person name="Uohara A."/>
        </authorList>
    </citation>
    <scope>NUCLEOTIDE SEQUENCE [LARGE SCALE GENOMIC DNA]</scope>
    <source>
        <strain evidence="1 2">NBRC 108638</strain>
    </source>
</reference>
<keyword evidence="2" id="KW-1185">Reference proteome</keyword>
<sequence length="596" mass="64587">MPAPSPGADATVEFTPQSFFEYLSVRSVDAAGLSSELTRYDFYVRTTAPGVRVTMGGVGLPSLLRMSTDEEGVTEFGYRVDDGAEVRVPAGAGGTAEVPIVFTETGSKRIVVRSFAGSELIGGTTYDVRVEDSPTVESADFAWPEPDGVVDRPGSFTFRPRRPDVVAYEYFFQNDERQRLDAAPDGTAVLHWTPTRPSFYSLRVRSIGADGTESQWADYQFSVIDNKPTVYSSTYYEFGAWGGVGIPGEFGFTTAMPNVDVFVYRLNGGPEQIADPEYGWITVTLTPERSGRNALTVRTRYLDGTFSPPREYVFEVSDAPVVVSTDYPENTGAGQPGQPGQFTFNPGRDGIVEYRYTLETGEQHTVAAGADGRATVEITPTHPGYTLLIVTSTTADGTATAERSYYFVVQDPSVWVSSGFNEYTPLGGIGTKGRFGFYTELREATTYEYRLNGGAWQSVPRATDALVTDVTLTMERNGENVLSVRGRTTAGQYTPQTDYPFLVGTASLVASETYPIAEWSSGVDVPGTFTFTQGTAGVVEFEYRVDDGEPVLVAASGGVATAVYTPTTNGWKTMTVRGRTGDGVWTDSTSYSFGVL</sequence>